<sequence length="174" mass="20235">RTLHYTSTQLVWECQRQVIYESDMNPEIWPPNNGFDKNPKRYFLNPCFGRSHILGTEFPTFVKSLEHGLRWTSLLINYTKRSLTVQTDRLIGISGLAQEIQAQSGYTYWAGIWAEDVHLELSWKMHGLGQTSETYIAPSWSWAALKFRAETDLHAIYYLEAEIDESKFRAEILG</sequence>
<evidence type="ECO:0000313" key="2">
    <source>
        <dbReference type="Proteomes" id="UP000235672"/>
    </source>
</evidence>
<gene>
    <name evidence="1" type="ORF">NA56DRAFT_549808</name>
</gene>
<feature type="non-terminal residue" evidence="1">
    <location>
        <position position="174"/>
    </location>
</feature>
<feature type="non-terminal residue" evidence="1">
    <location>
        <position position="1"/>
    </location>
</feature>
<name>A0A2J6PNV1_9HELO</name>
<reference evidence="1 2" key="1">
    <citation type="submission" date="2016-05" db="EMBL/GenBank/DDBJ databases">
        <title>A degradative enzymes factory behind the ericoid mycorrhizal symbiosis.</title>
        <authorList>
            <consortium name="DOE Joint Genome Institute"/>
            <person name="Martino E."/>
            <person name="Morin E."/>
            <person name="Grelet G."/>
            <person name="Kuo A."/>
            <person name="Kohler A."/>
            <person name="Daghino S."/>
            <person name="Barry K."/>
            <person name="Choi C."/>
            <person name="Cichocki N."/>
            <person name="Clum A."/>
            <person name="Copeland A."/>
            <person name="Hainaut M."/>
            <person name="Haridas S."/>
            <person name="Labutti K."/>
            <person name="Lindquist E."/>
            <person name="Lipzen A."/>
            <person name="Khouja H.-R."/>
            <person name="Murat C."/>
            <person name="Ohm R."/>
            <person name="Olson A."/>
            <person name="Spatafora J."/>
            <person name="Veneault-Fourrey C."/>
            <person name="Henrissat B."/>
            <person name="Grigoriev I."/>
            <person name="Martin F."/>
            <person name="Perotto S."/>
        </authorList>
    </citation>
    <scope>NUCLEOTIDE SEQUENCE [LARGE SCALE GENOMIC DNA]</scope>
    <source>
        <strain evidence="1 2">UAMH 7357</strain>
    </source>
</reference>
<dbReference type="OrthoDB" id="2958217at2759"/>
<dbReference type="Proteomes" id="UP000235672">
    <property type="component" value="Unassembled WGS sequence"/>
</dbReference>
<keyword evidence="2" id="KW-1185">Reference proteome</keyword>
<dbReference type="PANTHER" id="PTHR33112">
    <property type="entry name" value="DOMAIN PROTEIN, PUTATIVE-RELATED"/>
    <property type="match status" value="1"/>
</dbReference>
<dbReference type="PANTHER" id="PTHR33112:SF16">
    <property type="entry name" value="HETEROKARYON INCOMPATIBILITY DOMAIN-CONTAINING PROTEIN"/>
    <property type="match status" value="1"/>
</dbReference>
<dbReference type="AlphaFoldDB" id="A0A2J6PNV1"/>
<accession>A0A2J6PNV1</accession>
<evidence type="ECO:0008006" key="3">
    <source>
        <dbReference type="Google" id="ProtNLM"/>
    </source>
</evidence>
<organism evidence="1 2">
    <name type="scientific">Hyaloscypha hepaticicola</name>
    <dbReference type="NCBI Taxonomy" id="2082293"/>
    <lineage>
        <taxon>Eukaryota</taxon>
        <taxon>Fungi</taxon>
        <taxon>Dikarya</taxon>
        <taxon>Ascomycota</taxon>
        <taxon>Pezizomycotina</taxon>
        <taxon>Leotiomycetes</taxon>
        <taxon>Helotiales</taxon>
        <taxon>Hyaloscyphaceae</taxon>
        <taxon>Hyaloscypha</taxon>
    </lineage>
</organism>
<protein>
    <recommendedName>
        <fullName evidence="3">Heterokaryon incompatibility domain-containing protein</fullName>
    </recommendedName>
</protein>
<dbReference type="EMBL" id="KZ613511">
    <property type="protein sequence ID" value="PMD15697.1"/>
    <property type="molecule type" value="Genomic_DNA"/>
</dbReference>
<evidence type="ECO:0000313" key="1">
    <source>
        <dbReference type="EMBL" id="PMD15697.1"/>
    </source>
</evidence>
<dbReference type="STRING" id="1745343.A0A2J6PNV1"/>
<proteinExistence type="predicted"/>